<protein>
    <submittedName>
        <fullName evidence="1">Uncharacterized protein</fullName>
    </submittedName>
</protein>
<dbReference type="EMBL" id="CP001510">
    <property type="protein sequence ID" value="ACS38818.1"/>
    <property type="molecule type" value="Genomic_DNA"/>
</dbReference>
<organism evidence="1 2">
    <name type="scientific">Methylorubrum extorquens (strain ATCC 14718 / DSM 1338 / JCM 2805 / NCIMB 9133 / AM1)</name>
    <name type="common">Methylobacterium extorquens</name>
    <dbReference type="NCBI Taxonomy" id="272630"/>
    <lineage>
        <taxon>Bacteria</taxon>
        <taxon>Pseudomonadati</taxon>
        <taxon>Pseudomonadota</taxon>
        <taxon>Alphaproteobacteria</taxon>
        <taxon>Hyphomicrobiales</taxon>
        <taxon>Methylobacteriaceae</taxon>
        <taxon>Methylorubrum</taxon>
    </lineage>
</organism>
<dbReference type="AlphaFoldDB" id="C5AWJ0"/>
<proteinExistence type="predicted"/>
<dbReference type="Proteomes" id="UP000009081">
    <property type="component" value="Chromosome"/>
</dbReference>
<evidence type="ECO:0000313" key="2">
    <source>
        <dbReference type="Proteomes" id="UP000009081"/>
    </source>
</evidence>
<dbReference type="STRING" id="272630.MexAM1_META1p0917"/>
<reference evidence="1 2" key="1">
    <citation type="journal article" date="2009" name="PLoS ONE">
        <title>Methylobacterium genome sequences: a reference blueprint to investigate microbial metabolism of C1 compounds from natural and industrial sources.</title>
        <authorList>
            <person name="Vuilleumier S."/>
            <person name="Chistoserdova L."/>
            <person name="Lee M.-C."/>
            <person name="Bringel F."/>
            <person name="Lajus A."/>
            <person name="Zhou Y."/>
            <person name="Gourion B."/>
            <person name="Barbe V."/>
            <person name="Chang J."/>
            <person name="Cruveiller S."/>
            <person name="Dossat C."/>
            <person name="Gillett W."/>
            <person name="Gruffaz C."/>
            <person name="Haugen E."/>
            <person name="Hourcade E."/>
            <person name="Levy R."/>
            <person name="Mangenot S."/>
            <person name="Muller E."/>
            <person name="Nadalig T."/>
            <person name="Pagni M."/>
            <person name="Penny C."/>
            <person name="Peyraud R."/>
            <person name="Robinson D.G."/>
            <person name="Roche D."/>
            <person name="Rouy Z."/>
            <person name="Saenampechek C."/>
            <person name="Salvignol G."/>
            <person name="Vallenet D."/>
            <person name="Wu Z."/>
            <person name="Marx C.J."/>
            <person name="Vorholt J.A."/>
            <person name="Olson M.V."/>
            <person name="Kaul R."/>
            <person name="Weissenbach J."/>
            <person name="Medigue C."/>
            <person name="Lidstrom M.E."/>
        </authorList>
    </citation>
    <scope>NUCLEOTIDE SEQUENCE [LARGE SCALE GENOMIC DNA]</scope>
    <source>
        <strain evidence="2">ATCC 14718 / DSM 1338 / JCM 2805 / NCIMB 9133 / AM1</strain>
    </source>
</reference>
<accession>C5AWJ0</accession>
<sequence length="56" mass="6868">MRRLRAKSWRTIDGRFRRWIAKELFEALMRVLARRQRRHCSCRSDPRLALRSAVEV</sequence>
<gene>
    <name evidence="1" type="ordered locus">MexAM1_META1p0917</name>
</gene>
<dbReference type="KEGG" id="mea:Mex_1p0917"/>
<keyword evidence="2" id="KW-1185">Reference proteome</keyword>
<name>C5AWJ0_METEA</name>
<dbReference type="HOGENOM" id="CLU_3009078_0_0_5"/>
<evidence type="ECO:0000313" key="1">
    <source>
        <dbReference type="EMBL" id="ACS38818.1"/>
    </source>
</evidence>